<sequence length="65" mass="7452">MEKSESIVANIFEAAEERELNDVSISICKNLKFTLYAGKKDRFECASLKSLLQSIKEHDNLAWMN</sequence>
<gene>
    <name evidence="1" type="ORF">LCGC14_0278340</name>
</gene>
<evidence type="ECO:0000313" key="1">
    <source>
        <dbReference type="EMBL" id="KKN85511.1"/>
    </source>
</evidence>
<accession>A0A0F9WHU4</accession>
<dbReference type="AlphaFoldDB" id="A0A0F9WHU4"/>
<proteinExistence type="predicted"/>
<comment type="caution">
    <text evidence="1">The sequence shown here is derived from an EMBL/GenBank/DDBJ whole genome shotgun (WGS) entry which is preliminary data.</text>
</comment>
<organism evidence="1">
    <name type="scientific">marine sediment metagenome</name>
    <dbReference type="NCBI Taxonomy" id="412755"/>
    <lineage>
        <taxon>unclassified sequences</taxon>
        <taxon>metagenomes</taxon>
        <taxon>ecological metagenomes</taxon>
    </lineage>
</organism>
<dbReference type="EMBL" id="LAZR01000158">
    <property type="protein sequence ID" value="KKN85511.1"/>
    <property type="molecule type" value="Genomic_DNA"/>
</dbReference>
<protein>
    <submittedName>
        <fullName evidence="1">Uncharacterized protein</fullName>
    </submittedName>
</protein>
<reference evidence="1" key="1">
    <citation type="journal article" date="2015" name="Nature">
        <title>Complex archaea that bridge the gap between prokaryotes and eukaryotes.</title>
        <authorList>
            <person name="Spang A."/>
            <person name="Saw J.H."/>
            <person name="Jorgensen S.L."/>
            <person name="Zaremba-Niedzwiedzka K."/>
            <person name="Martijn J."/>
            <person name="Lind A.E."/>
            <person name="van Eijk R."/>
            <person name="Schleper C."/>
            <person name="Guy L."/>
            <person name="Ettema T.J."/>
        </authorList>
    </citation>
    <scope>NUCLEOTIDE SEQUENCE</scope>
</reference>
<name>A0A0F9WHU4_9ZZZZ</name>